<dbReference type="AlphaFoldDB" id="A0A1D2VJ33"/>
<name>A0A1D2VJ33_9ASCO</name>
<evidence type="ECO:0008006" key="4">
    <source>
        <dbReference type="Google" id="ProtNLM"/>
    </source>
</evidence>
<proteinExistence type="predicted"/>
<dbReference type="Pfam" id="PF17234">
    <property type="entry name" value="MPM1"/>
    <property type="match status" value="1"/>
</dbReference>
<dbReference type="GeneID" id="30963467"/>
<keyword evidence="3" id="KW-1185">Reference proteome</keyword>
<dbReference type="EMBL" id="KV454479">
    <property type="protein sequence ID" value="ODV61646.1"/>
    <property type="molecule type" value="Genomic_DNA"/>
</dbReference>
<dbReference type="FunCoup" id="A0A1D2VJ33">
    <property type="interactions" value="475"/>
</dbReference>
<feature type="non-terminal residue" evidence="2">
    <location>
        <position position="207"/>
    </location>
</feature>
<dbReference type="InterPro" id="IPR035187">
    <property type="entry name" value="Mpm1"/>
</dbReference>
<dbReference type="STRING" id="1344418.A0A1D2VJ33"/>
<feature type="region of interest" description="Disordered" evidence="1">
    <location>
        <begin position="180"/>
        <end position="207"/>
    </location>
</feature>
<dbReference type="InParanoid" id="A0A1D2VJ33"/>
<dbReference type="RefSeq" id="XP_020047953.1">
    <property type="nucleotide sequence ID" value="XM_020189831.1"/>
</dbReference>
<evidence type="ECO:0000313" key="2">
    <source>
        <dbReference type="EMBL" id="ODV61646.1"/>
    </source>
</evidence>
<dbReference type="Proteomes" id="UP000095038">
    <property type="component" value="Unassembled WGS sequence"/>
</dbReference>
<feature type="non-terminal residue" evidence="2">
    <location>
        <position position="1"/>
    </location>
</feature>
<dbReference type="OrthoDB" id="4044171at2759"/>
<organism evidence="2 3">
    <name type="scientific">Ascoidea rubescens DSM 1968</name>
    <dbReference type="NCBI Taxonomy" id="1344418"/>
    <lineage>
        <taxon>Eukaryota</taxon>
        <taxon>Fungi</taxon>
        <taxon>Dikarya</taxon>
        <taxon>Ascomycota</taxon>
        <taxon>Saccharomycotina</taxon>
        <taxon>Saccharomycetes</taxon>
        <taxon>Ascoideaceae</taxon>
        <taxon>Ascoidea</taxon>
    </lineage>
</organism>
<reference evidence="3" key="1">
    <citation type="submission" date="2016-05" db="EMBL/GenBank/DDBJ databases">
        <title>Comparative genomics of biotechnologically important yeasts.</title>
        <authorList>
            <consortium name="DOE Joint Genome Institute"/>
            <person name="Riley R."/>
            <person name="Haridas S."/>
            <person name="Wolfe K.H."/>
            <person name="Lopes M.R."/>
            <person name="Hittinger C.T."/>
            <person name="Goker M."/>
            <person name="Salamov A."/>
            <person name="Wisecaver J."/>
            <person name="Long T.M."/>
            <person name="Aerts A.L."/>
            <person name="Barry K."/>
            <person name="Choi C."/>
            <person name="Clum A."/>
            <person name="Coughlan A.Y."/>
            <person name="Deshpande S."/>
            <person name="Douglass A.P."/>
            <person name="Hanson S.J."/>
            <person name="Klenk H.-P."/>
            <person name="Labutti K."/>
            <person name="Lapidus A."/>
            <person name="Lindquist E."/>
            <person name="Lipzen A."/>
            <person name="Meier-Kolthoff J.P."/>
            <person name="Ohm R.A."/>
            <person name="Otillar R.P."/>
            <person name="Pangilinan J."/>
            <person name="Peng Y."/>
            <person name="Rokas A."/>
            <person name="Rosa C.A."/>
            <person name="Scheuner C."/>
            <person name="Sibirny A.A."/>
            <person name="Slot J.C."/>
            <person name="Stielow J.B."/>
            <person name="Sun H."/>
            <person name="Kurtzman C.P."/>
            <person name="Blackwell M."/>
            <person name="Grigoriev I.V."/>
            <person name="Jeffries T.W."/>
        </authorList>
    </citation>
    <scope>NUCLEOTIDE SEQUENCE [LARGE SCALE GENOMIC DNA]</scope>
    <source>
        <strain evidence="3">DSM 1968</strain>
    </source>
</reference>
<feature type="compositionally biased region" description="Polar residues" evidence="1">
    <location>
        <begin position="197"/>
        <end position="207"/>
    </location>
</feature>
<protein>
    <recommendedName>
        <fullName evidence="4">Mitochondrial peculiar membrane protein 1</fullName>
    </recommendedName>
</protein>
<evidence type="ECO:0000256" key="1">
    <source>
        <dbReference type="SAM" id="MobiDB-lite"/>
    </source>
</evidence>
<sequence>FFKRFKEGGNNLGLWAYPIPSTNIYNVCKEKSGLSVWDEKGVWRCLFPKAIIPETEFAVSKEDVLSNTYDNNKYKFFQDYTKYLDWRLHMAEVDKQEREKRRLEAQTKFKEFYGLDKNSNSSIEKTDINKINESGKKVVGSSSSFSSTTKEDGSIENFTKIEKWFEDGTSEIKETRKVIPNDGSEPQIFENTKKLPSKNSHSWFWNS</sequence>
<accession>A0A1D2VJ33</accession>
<gene>
    <name evidence="2" type="ORF">ASCRUDRAFT_24161</name>
</gene>
<evidence type="ECO:0000313" key="3">
    <source>
        <dbReference type="Proteomes" id="UP000095038"/>
    </source>
</evidence>